<keyword evidence="2" id="KW-1185">Reference proteome</keyword>
<evidence type="ECO:0000313" key="1">
    <source>
        <dbReference type="EMBL" id="UPK89801.1"/>
    </source>
</evidence>
<evidence type="ECO:0000313" key="2">
    <source>
        <dbReference type="Proteomes" id="UP000830768"/>
    </source>
</evidence>
<sequence>MSLPGLQTLRKKPYRTISPTRPELSQEGHTIFITGRNSGIGFSIAHAFVAARAKRVIIVSRRHDSVQAAATRLAKEAEDKGSPTMVEGRVCDVADLDSTTSLWRDLKVDGGYVDTLVLNVASLVWKDFNTNVRASLDFQLAFEVKPDEMQISVSHPGIIFTEVAVTVGMDDSTYPWDDENLPGHYVVWSASREAEFVHGRFVWAAWDVEELKDLVKDGVKKNPRFLMASIEGLSASTNGTSRTHEAVL</sequence>
<gene>
    <name evidence="1" type="ORF">LCI18_000736</name>
</gene>
<dbReference type="Proteomes" id="UP000830768">
    <property type="component" value="Chromosome 1"/>
</dbReference>
<organism evidence="1 2">
    <name type="scientific">Fusarium solani subsp. cucurbitae</name>
    <name type="common">Neocosmosporum cucurbitae</name>
    <dbReference type="NCBI Taxonomy" id="2747967"/>
    <lineage>
        <taxon>Eukaryota</taxon>
        <taxon>Fungi</taxon>
        <taxon>Dikarya</taxon>
        <taxon>Ascomycota</taxon>
        <taxon>Pezizomycotina</taxon>
        <taxon>Sordariomycetes</taxon>
        <taxon>Hypocreomycetidae</taxon>
        <taxon>Hypocreales</taxon>
        <taxon>Nectriaceae</taxon>
        <taxon>Fusarium</taxon>
        <taxon>Fusarium solani species complex</taxon>
    </lineage>
</organism>
<dbReference type="EMBL" id="CP090030">
    <property type="protein sequence ID" value="UPK89801.1"/>
    <property type="molecule type" value="Genomic_DNA"/>
</dbReference>
<reference evidence="1" key="1">
    <citation type="submission" date="2021-11" db="EMBL/GenBank/DDBJ databases">
        <title>Fusarium solani-melongenae Genome sequencing and assembly.</title>
        <authorList>
            <person name="Xie S."/>
            <person name="Huang L."/>
            <person name="Zhang X."/>
        </authorList>
    </citation>
    <scope>NUCLEOTIDE SEQUENCE</scope>
    <source>
        <strain evidence="1">CRI 24-3</strain>
    </source>
</reference>
<protein>
    <submittedName>
        <fullName evidence="1">Uncharacterized protein</fullName>
    </submittedName>
</protein>
<accession>A0ACD3YLI8</accession>
<proteinExistence type="predicted"/>
<name>A0ACD3YLI8_FUSSC</name>